<dbReference type="CDD" id="cd00305">
    <property type="entry name" value="Cu-Zn_Superoxide_Dismutase"/>
    <property type="match status" value="1"/>
</dbReference>
<evidence type="ECO:0000259" key="2">
    <source>
        <dbReference type="Pfam" id="PF00080"/>
    </source>
</evidence>
<dbReference type="SUPFAM" id="SSF49329">
    <property type="entry name" value="Cu,Zn superoxide dismutase-like"/>
    <property type="match status" value="1"/>
</dbReference>
<gene>
    <name evidence="3" type="ORF">ACFOWX_04795</name>
</gene>
<accession>A0ABV8RHH0</accession>
<comment type="caution">
    <text evidence="3">The sequence shown here is derived from an EMBL/GenBank/DDBJ whole genome shotgun (WGS) entry which is preliminary data.</text>
</comment>
<dbReference type="EMBL" id="JBHSDH010000013">
    <property type="protein sequence ID" value="MFC4291731.1"/>
    <property type="molecule type" value="Genomic_DNA"/>
</dbReference>
<dbReference type="InterPro" id="IPR024134">
    <property type="entry name" value="SOD_Cu/Zn_/chaperone"/>
</dbReference>
<protein>
    <submittedName>
        <fullName evidence="3">Superoxide dismutase family protein</fullName>
    </submittedName>
</protein>
<dbReference type="InterPro" id="IPR001424">
    <property type="entry name" value="SOD_Cu_Zn_dom"/>
</dbReference>
<dbReference type="PANTHER" id="PTHR10003">
    <property type="entry name" value="SUPEROXIDE DISMUTASE CU-ZN -RELATED"/>
    <property type="match status" value="1"/>
</dbReference>
<dbReference type="InterPro" id="IPR036423">
    <property type="entry name" value="SOD-like_Cu/Zn_dom_sf"/>
</dbReference>
<dbReference type="Pfam" id="PF00080">
    <property type="entry name" value="Sod_Cu"/>
    <property type="match status" value="1"/>
</dbReference>
<proteinExistence type="inferred from homology"/>
<comment type="similarity">
    <text evidence="1">Belongs to the Cu-Zn superoxide dismutase family.</text>
</comment>
<dbReference type="RefSeq" id="WP_381421844.1">
    <property type="nucleotide sequence ID" value="NZ_JBHSDH010000013.1"/>
</dbReference>
<reference evidence="4" key="1">
    <citation type="journal article" date="2019" name="Int. J. Syst. Evol. Microbiol.">
        <title>The Global Catalogue of Microorganisms (GCM) 10K type strain sequencing project: providing services to taxonomists for standard genome sequencing and annotation.</title>
        <authorList>
            <consortium name="The Broad Institute Genomics Platform"/>
            <consortium name="The Broad Institute Genome Sequencing Center for Infectious Disease"/>
            <person name="Wu L."/>
            <person name="Ma J."/>
        </authorList>
    </citation>
    <scope>NUCLEOTIDE SEQUENCE [LARGE SCALE GENOMIC DNA]</scope>
    <source>
        <strain evidence="4">CECT 8531</strain>
    </source>
</reference>
<dbReference type="Proteomes" id="UP001595887">
    <property type="component" value="Unassembled WGS sequence"/>
</dbReference>
<name>A0ABV8RHH0_9SPHN</name>
<evidence type="ECO:0000313" key="3">
    <source>
        <dbReference type="EMBL" id="MFC4291731.1"/>
    </source>
</evidence>
<evidence type="ECO:0000313" key="4">
    <source>
        <dbReference type="Proteomes" id="UP001595887"/>
    </source>
</evidence>
<feature type="domain" description="Superoxide dismutase copper/zinc binding" evidence="2">
    <location>
        <begin position="42"/>
        <end position="170"/>
    </location>
</feature>
<organism evidence="3 4">
    <name type="scientific">Sphingorhabdus arenilitoris</name>
    <dbReference type="NCBI Taxonomy" id="1490041"/>
    <lineage>
        <taxon>Bacteria</taxon>
        <taxon>Pseudomonadati</taxon>
        <taxon>Pseudomonadota</taxon>
        <taxon>Alphaproteobacteria</taxon>
        <taxon>Sphingomonadales</taxon>
        <taxon>Sphingomonadaceae</taxon>
        <taxon>Sphingorhabdus</taxon>
    </lineage>
</organism>
<keyword evidence="4" id="KW-1185">Reference proteome</keyword>
<dbReference type="PROSITE" id="PS51257">
    <property type="entry name" value="PROKAR_LIPOPROTEIN"/>
    <property type="match status" value="1"/>
</dbReference>
<dbReference type="Gene3D" id="2.60.40.200">
    <property type="entry name" value="Superoxide dismutase, copper/zinc binding domain"/>
    <property type="match status" value="1"/>
</dbReference>
<sequence length="175" mass="18156">MHKFMALGAVAMLAACGSVSEPAKEAPVVATAKLMRGDAEVGTVTLTQKGENAEMSFRVEGLPTGGYGFHIHETGKCEGPDYKSAGGHWNPAGKEHGLENPKGAHAGDLPNLAGVDGQVTRLERSLTGLKITGEGGMMDADGAAIMIHAKPDDNKTDPSGESGDRIICGVFELEK</sequence>
<evidence type="ECO:0000256" key="1">
    <source>
        <dbReference type="ARBA" id="ARBA00010457"/>
    </source>
</evidence>